<evidence type="ECO:0000313" key="3">
    <source>
        <dbReference type="Proteomes" id="UP000886632"/>
    </source>
</evidence>
<dbReference type="EMBL" id="JADKGK010000025">
    <property type="protein sequence ID" value="MBL0005343.1"/>
    <property type="molecule type" value="Genomic_DNA"/>
</dbReference>
<dbReference type="CDD" id="cd00085">
    <property type="entry name" value="HNHc"/>
    <property type="match status" value="1"/>
</dbReference>
<dbReference type="AlphaFoldDB" id="A0A9D7TBP8"/>
<protein>
    <submittedName>
        <fullName evidence="2">HNH endonuclease</fullName>
    </submittedName>
</protein>
<gene>
    <name evidence="2" type="ORF">IPP00_15640</name>
</gene>
<keyword evidence="2" id="KW-0540">Nuclease</keyword>
<sequence length="126" mass="13103">MPSDWPIWSTSQPQASGGVDTGLTLSAGQARRIACNAGLLPAVLGGPSLPLDLGRADRFFTEAQRVALATIYDECAADGCDRPYAWSELHHEDPWHAGGRTDLAKAVPLCAVGTIGASTTQPTGTA</sequence>
<proteinExistence type="predicted"/>
<organism evidence="2 3">
    <name type="scientific">Candidatus Phosphoribacter hodrii</name>
    <dbReference type="NCBI Taxonomy" id="2953743"/>
    <lineage>
        <taxon>Bacteria</taxon>
        <taxon>Bacillati</taxon>
        <taxon>Actinomycetota</taxon>
        <taxon>Actinomycetes</taxon>
        <taxon>Micrococcales</taxon>
        <taxon>Dermatophilaceae</taxon>
        <taxon>Candidatus Phosphoribacter</taxon>
    </lineage>
</organism>
<dbReference type="Proteomes" id="UP000886632">
    <property type="component" value="Unassembled WGS sequence"/>
</dbReference>
<dbReference type="InterPro" id="IPR003615">
    <property type="entry name" value="HNH_nuc"/>
</dbReference>
<reference evidence="2" key="1">
    <citation type="submission" date="2020-10" db="EMBL/GenBank/DDBJ databases">
        <title>Connecting structure to function with the recovery of over 1000 high-quality activated sludge metagenome-assembled genomes encoding full-length rRNA genes using long-read sequencing.</title>
        <authorList>
            <person name="Singleton C.M."/>
            <person name="Petriglieri F."/>
            <person name="Kristensen J.M."/>
            <person name="Kirkegaard R.H."/>
            <person name="Michaelsen T.Y."/>
            <person name="Andersen M.H."/>
            <person name="Karst S.M."/>
            <person name="Dueholm M.S."/>
            <person name="Nielsen P.H."/>
            <person name="Albertsen M."/>
        </authorList>
    </citation>
    <scope>NUCLEOTIDE SEQUENCE</scope>
    <source>
        <strain evidence="2">Ribe_18-Q3-R11-54_MAXAC.001</strain>
    </source>
</reference>
<name>A0A9D7TBP8_9MICO</name>
<feature type="region of interest" description="Disordered" evidence="1">
    <location>
        <begin position="1"/>
        <end position="20"/>
    </location>
</feature>
<comment type="caution">
    <text evidence="2">The sequence shown here is derived from an EMBL/GenBank/DDBJ whole genome shotgun (WGS) entry which is preliminary data.</text>
</comment>
<keyword evidence="2" id="KW-0255">Endonuclease</keyword>
<accession>A0A9D7TBP8</accession>
<keyword evidence="2" id="KW-0378">Hydrolase</keyword>
<evidence type="ECO:0000313" key="2">
    <source>
        <dbReference type="EMBL" id="MBL0005343.1"/>
    </source>
</evidence>
<dbReference type="GO" id="GO:0004519">
    <property type="term" value="F:endonuclease activity"/>
    <property type="evidence" value="ECO:0007669"/>
    <property type="project" value="UniProtKB-KW"/>
</dbReference>
<evidence type="ECO:0000256" key="1">
    <source>
        <dbReference type="SAM" id="MobiDB-lite"/>
    </source>
</evidence>